<evidence type="ECO:0000313" key="2">
    <source>
        <dbReference type="EMBL" id="MBB5109016.1"/>
    </source>
</evidence>
<keyword evidence="3" id="KW-1185">Reference proteome</keyword>
<dbReference type="RefSeq" id="WP_184926032.1">
    <property type="nucleotide sequence ID" value="NZ_BMSQ01000025.1"/>
</dbReference>
<keyword evidence="1" id="KW-0812">Transmembrane</keyword>
<feature type="transmembrane region" description="Helical" evidence="1">
    <location>
        <begin position="74"/>
        <end position="92"/>
    </location>
</feature>
<gene>
    <name evidence="2" type="ORF">FHS40_008142</name>
</gene>
<accession>A0A7W8EYL2</accession>
<feature type="transmembrane region" description="Helical" evidence="1">
    <location>
        <begin position="47"/>
        <end position="67"/>
    </location>
</feature>
<dbReference type="Proteomes" id="UP000549009">
    <property type="component" value="Unassembled WGS sequence"/>
</dbReference>
<name>A0A7W8EYL2_STRST</name>
<dbReference type="EMBL" id="JACHJD010000022">
    <property type="protein sequence ID" value="MBB5109016.1"/>
    <property type="molecule type" value="Genomic_DNA"/>
</dbReference>
<dbReference type="AlphaFoldDB" id="A0A7W8EYL2"/>
<reference evidence="2 3" key="1">
    <citation type="submission" date="2020-08" db="EMBL/GenBank/DDBJ databases">
        <title>Genomic Encyclopedia of Type Strains, Phase III (KMG-III): the genomes of soil and plant-associated and newly described type strains.</title>
        <authorList>
            <person name="Whitman W."/>
        </authorList>
    </citation>
    <scope>NUCLEOTIDE SEQUENCE [LARGE SCALE GENOMIC DNA]</scope>
    <source>
        <strain evidence="2 3">CECT 3146</strain>
    </source>
</reference>
<protein>
    <submittedName>
        <fullName evidence="2">Uncharacterized protein</fullName>
    </submittedName>
</protein>
<keyword evidence="1" id="KW-1133">Transmembrane helix</keyword>
<proteinExistence type="predicted"/>
<evidence type="ECO:0000256" key="1">
    <source>
        <dbReference type="SAM" id="Phobius"/>
    </source>
</evidence>
<keyword evidence="1" id="KW-0472">Membrane</keyword>
<comment type="caution">
    <text evidence="2">The sequence shown here is derived from an EMBL/GenBank/DDBJ whole genome shotgun (WGS) entry which is preliminary data.</text>
</comment>
<evidence type="ECO:0000313" key="3">
    <source>
        <dbReference type="Proteomes" id="UP000549009"/>
    </source>
</evidence>
<sequence length="192" mass="20449">MLWLLVLACLQAGGQLLAHKSAVLCVHGCRASPPRQTLQLAVAATPSIGLALGFLLSVTAATLLAALCGAPVTWTYYTALFLVITPFGVVLARHAQHLDGARAVGWARRTRAVAEPWWSVGGFAAAEDDPVAAGRLVHEALAYADRHQLGTVAAARTHALARVYRRRGFLPDPSHPPALIRQPRCRNTSPVS</sequence>
<organism evidence="2 3">
    <name type="scientific">Streptomyces spectabilis</name>
    <dbReference type="NCBI Taxonomy" id="68270"/>
    <lineage>
        <taxon>Bacteria</taxon>
        <taxon>Bacillati</taxon>
        <taxon>Actinomycetota</taxon>
        <taxon>Actinomycetes</taxon>
        <taxon>Kitasatosporales</taxon>
        <taxon>Streptomycetaceae</taxon>
        <taxon>Streptomyces</taxon>
    </lineage>
</organism>